<dbReference type="InterPro" id="IPR003169">
    <property type="entry name" value="GYF"/>
</dbReference>
<dbReference type="FunCoup" id="F7BFG7">
    <property type="interactions" value="628"/>
</dbReference>
<evidence type="ECO:0000313" key="4">
    <source>
        <dbReference type="Proteomes" id="UP000008144"/>
    </source>
</evidence>
<feature type="compositionally biased region" description="Basic and acidic residues" evidence="1">
    <location>
        <begin position="189"/>
        <end position="207"/>
    </location>
</feature>
<dbReference type="PROSITE" id="PS50829">
    <property type="entry name" value="GYF"/>
    <property type="match status" value="1"/>
</dbReference>
<reference evidence="3" key="2">
    <citation type="submission" date="2025-08" db="UniProtKB">
        <authorList>
            <consortium name="Ensembl"/>
        </authorList>
    </citation>
    <scope>IDENTIFICATION</scope>
</reference>
<protein>
    <recommendedName>
        <fullName evidence="2">GYF domain-containing protein</fullName>
    </recommendedName>
</protein>
<name>F7BFG7_CIOIN</name>
<proteinExistence type="predicted"/>
<dbReference type="SMART" id="SM00444">
    <property type="entry name" value="GYF"/>
    <property type="match status" value="1"/>
</dbReference>
<dbReference type="Pfam" id="PF02213">
    <property type="entry name" value="GYF"/>
    <property type="match status" value="1"/>
</dbReference>
<dbReference type="STRING" id="7719.ENSCINP00000011011"/>
<dbReference type="Proteomes" id="UP000008144">
    <property type="component" value="Unassembled WGS sequence"/>
</dbReference>
<dbReference type="OMA" id="GENTNFY"/>
<accession>F7BFG7</accession>
<feature type="compositionally biased region" description="Acidic residues" evidence="1">
    <location>
        <begin position="141"/>
        <end position="152"/>
    </location>
</feature>
<dbReference type="GO" id="GO:0005682">
    <property type="term" value="C:U5 snRNP"/>
    <property type="evidence" value="ECO:0000318"/>
    <property type="project" value="GO_Central"/>
</dbReference>
<sequence length="352" mass="40647">MSKRVRFDENAGSSGSVKVRRQDVASTSKDTNVNEELKASTPGSRFKEDHSLDSDEEEEEKVEYEKLTEEDIEGAEDDIEEDEEVGGARITPFNLKEEMEEGDFDTQGHYHFKKEKEIRDNWLDNIDWVKVKKKPSQPEPTNEDSSDSENDASEFSIVSLLEKGETVSKGLRRLGGKNNSNKKNKSRSWKREKVYGNEDKSDENEKLRNKKFLELTELVDQMTGAGHYDIYSDTFEKLQFRLNSKVSKEVPPAPTAEDELDIFADDIDEKEGKKKTKNGKKSKEITTEADTSVKWEYKWSESTTELFGPFSSQNMEEWKSKGFFNDEVRVRRVDKPNAPFYSAKRVEFDLYD</sequence>
<dbReference type="Ensembl" id="ENSCINT00000011011.3">
    <property type="protein sequence ID" value="ENSCINP00000011011.3"/>
    <property type="gene ID" value="ENSCING00000005362.3"/>
</dbReference>
<feature type="domain" description="GYF" evidence="2">
    <location>
        <begin position="292"/>
        <end position="349"/>
    </location>
</feature>
<dbReference type="InterPro" id="IPR035445">
    <property type="entry name" value="GYF-like_dom_sf"/>
</dbReference>
<reference evidence="4" key="1">
    <citation type="journal article" date="2002" name="Science">
        <title>The draft genome of Ciona intestinalis: insights into chordate and vertebrate origins.</title>
        <authorList>
            <person name="Dehal P."/>
            <person name="Satou Y."/>
            <person name="Campbell R.K."/>
            <person name="Chapman J."/>
            <person name="Degnan B."/>
            <person name="De Tomaso A."/>
            <person name="Davidson B."/>
            <person name="Di Gregorio A."/>
            <person name="Gelpke M."/>
            <person name="Goodstein D.M."/>
            <person name="Harafuji N."/>
            <person name="Hastings K.E."/>
            <person name="Ho I."/>
            <person name="Hotta K."/>
            <person name="Huang W."/>
            <person name="Kawashima T."/>
            <person name="Lemaire P."/>
            <person name="Martinez D."/>
            <person name="Meinertzhagen I.A."/>
            <person name="Necula S."/>
            <person name="Nonaka M."/>
            <person name="Putnam N."/>
            <person name="Rash S."/>
            <person name="Saiga H."/>
            <person name="Satake M."/>
            <person name="Terry A."/>
            <person name="Yamada L."/>
            <person name="Wang H.G."/>
            <person name="Awazu S."/>
            <person name="Azumi K."/>
            <person name="Boore J."/>
            <person name="Branno M."/>
            <person name="Chin-Bow S."/>
            <person name="DeSantis R."/>
            <person name="Doyle S."/>
            <person name="Francino P."/>
            <person name="Keys D.N."/>
            <person name="Haga S."/>
            <person name="Hayashi H."/>
            <person name="Hino K."/>
            <person name="Imai K.S."/>
            <person name="Inaba K."/>
            <person name="Kano S."/>
            <person name="Kobayashi K."/>
            <person name="Kobayashi M."/>
            <person name="Lee B.I."/>
            <person name="Makabe K.W."/>
            <person name="Manohar C."/>
            <person name="Matassi G."/>
            <person name="Medina M."/>
            <person name="Mochizuki Y."/>
            <person name="Mount S."/>
            <person name="Morishita T."/>
            <person name="Miura S."/>
            <person name="Nakayama A."/>
            <person name="Nishizaka S."/>
            <person name="Nomoto H."/>
            <person name="Ohta F."/>
            <person name="Oishi K."/>
            <person name="Rigoutsos I."/>
            <person name="Sano M."/>
            <person name="Sasaki A."/>
            <person name="Sasakura Y."/>
            <person name="Shoguchi E."/>
            <person name="Shin-i T."/>
            <person name="Spagnuolo A."/>
            <person name="Stainier D."/>
            <person name="Suzuki M.M."/>
            <person name="Tassy O."/>
            <person name="Takatori N."/>
            <person name="Tokuoka M."/>
            <person name="Yagi K."/>
            <person name="Yoshizaki F."/>
            <person name="Wada S."/>
            <person name="Zhang C."/>
            <person name="Hyatt P.D."/>
            <person name="Larimer F."/>
            <person name="Detter C."/>
            <person name="Doggett N."/>
            <person name="Glavina T."/>
            <person name="Hawkins T."/>
            <person name="Richardson P."/>
            <person name="Lucas S."/>
            <person name="Kohara Y."/>
            <person name="Levine M."/>
            <person name="Satoh N."/>
            <person name="Rokhsar D.S."/>
        </authorList>
    </citation>
    <scope>NUCLEOTIDE SEQUENCE [LARGE SCALE GENOMIC DNA]</scope>
</reference>
<dbReference type="AlphaFoldDB" id="F7BFG7"/>
<keyword evidence="4" id="KW-1185">Reference proteome</keyword>
<feature type="compositionally biased region" description="Basic residues" evidence="1">
    <location>
        <begin position="170"/>
        <end position="188"/>
    </location>
</feature>
<dbReference type="SUPFAM" id="SSF55277">
    <property type="entry name" value="GYF domain"/>
    <property type="match status" value="1"/>
</dbReference>
<reference evidence="3" key="3">
    <citation type="submission" date="2025-09" db="UniProtKB">
        <authorList>
            <consortium name="Ensembl"/>
        </authorList>
    </citation>
    <scope>IDENTIFICATION</scope>
</reference>
<feature type="region of interest" description="Disordered" evidence="1">
    <location>
        <begin position="129"/>
        <end position="207"/>
    </location>
</feature>
<dbReference type="Gene3D" id="3.30.1490.40">
    <property type="match status" value="1"/>
</dbReference>
<dbReference type="InterPro" id="IPR039905">
    <property type="entry name" value="CD2BP2/Lin1"/>
</dbReference>
<evidence type="ECO:0000256" key="1">
    <source>
        <dbReference type="SAM" id="MobiDB-lite"/>
    </source>
</evidence>
<evidence type="ECO:0000259" key="2">
    <source>
        <dbReference type="PROSITE" id="PS50829"/>
    </source>
</evidence>
<dbReference type="PANTHER" id="PTHR13138">
    <property type="entry name" value="PROTEIN LIN1"/>
    <property type="match status" value="1"/>
</dbReference>
<organism evidence="3 4">
    <name type="scientific">Ciona intestinalis</name>
    <name type="common">Transparent sea squirt</name>
    <name type="synonym">Ascidia intestinalis</name>
    <dbReference type="NCBI Taxonomy" id="7719"/>
    <lineage>
        <taxon>Eukaryota</taxon>
        <taxon>Metazoa</taxon>
        <taxon>Chordata</taxon>
        <taxon>Tunicata</taxon>
        <taxon>Ascidiacea</taxon>
        <taxon>Phlebobranchia</taxon>
        <taxon>Cionidae</taxon>
        <taxon>Ciona</taxon>
    </lineage>
</organism>
<feature type="compositionally biased region" description="Acidic residues" evidence="1">
    <location>
        <begin position="70"/>
        <end position="85"/>
    </location>
</feature>
<dbReference type="HOGENOM" id="CLU_062973_0_0_1"/>
<dbReference type="GeneTree" id="ENSGT00390000012483"/>
<feature type="region of interest" description="Disordered" evidence="1">
    <location>
        <begin position="1"/>
        <end position="111"/>
    </location>
</feature>
<dbReference type="InParanoid" id="F7BFG7"/>
<evidence type="ECO:0000313" key="3">
    <source>
        <dbReference type="Ensembl" id="ENSCINP00000011011.3"/>
    </source>
</evidence>
<dbReference type="PANTHER" id="PTHR13138:SF3">
    <property type="entry name" value="CD2 ANTIGEN CYTOPLASMIC TAIL-BINDING PROTEIN 2"/>
    <property type="match status" value="1"/>
</dbReference>